<reference evidence="2 3" key="1">
    <citation type="submission" date="2021-09" db="EMBL/GenBank/DDBJ databases">
        <title>Genomic insights and catalytic innovation underlie evolution of tropane alkaloids biosynthesis.</title>
        <authorList>
            <person name="Wang Y.-J."/>
            <person name="Tian T."/>
            <person name="Huang J.-P."/>
            <person name="Huang S.-X."/>
        </authorList>
    </citation>
    <scope>NUCLEOTIDE SEQUENCE [LARGE SCALE GENOMIC DNA]</scope>
    <source>
        <strain evidence="2">KIB-2018</strain>
        <tissue evidence="2">Leaf</tissue>
    </source>
</reference>
<name>A0AAV8TS45_9ROSI</name>
<comment type="caution">
    <text evidence="2">The sequence shown here is derived from an EMBL/GenBank/DDBJ whole genome shotgun (WGS) entry which is preliminary data.</text>
</comment>
<dbReference type="Proteomes" id="UP001159364">
    <property type="component" value="Linkage Group LG04"/>
</dbReference>
<proteinExistence type="predicted"/>
<dbReference type="AlphaFoldDB" id="A0AAV8TS45"/>
<dbReference type="PANTHER" id="PTHR33735">
    <property type="entry name" value="EXPRESSED PROTEIN"/>
    <property type="match status" value="1"/>
</dbReference>
<evidence type="ECO:0000313" key="3">
    <source>
        <dbReference type="Proteomes" id="UP001159364"/>
    </source>
</evidence>
<gene>
    <name evidence="2" type="ORF">K2173_023889</name>
</gene>
<keyword evidence="3" id="KW-1185">Reference proteome</keyword>
<evidence type="ECO:0000256" key="1">
    <source>
        <dbReference type="SAM" id="MobiDB-lite"/>
    </source>
</evidence>
<organism evidence="2 3">
    <name type="scientific">Erythroxylum novogranatense</name>
    <dbReference type="NCBI Taxonomy" id="1862640"/>
    <lineage>
        <taxon>Eukaryota</taxon>
        <taxon>Viridiplantae</taxon>
        <taxon>Streptophyta</taxon>
        <taxon>Embryophyta</taxon>
        <taxon>Tracheophyta</taxon>
        <taxon>Spermatophyta</taxon>
        <taxon>Magnoliopsida</taxon>
        <taxon>eudicotyledons</taxon>
        <taxon>Gunneridae</taxon>
        <taxon>Pentapetalae</taxon>
        <taxon>rosids</taxon>
        <taxon>fabids</taxon>
        <taxon>Malpighiales</taxon>
        <taxon>Erythroxylaceae</taxon>
        <taxon>Erythroxylum</taxon>
    </lineage>
</organism>
<protein>
    <submittedName>
        <fullName evidence="2">Uncharacterized protein</fullName>
    </submittedName>
</protein>
<dbReference type="EMBL" id="JAIWQS010000004">
    <property type="protein sequence ID" value="KAJ8768894.1"/>
    <property type="molecule type" value="Genomic_DNA"/>
</dbReference>
<dbReference type="PANTHER" id="PTHR33735:SF10">
    <property type="entry name" value="EXPRESSED PROTEIN"/>
    <property type="match status" value="1"/>
</dbReference>
<evidence type="ECO:0000313" key="2">
    <source>
        <dbReference type="EMBL" id="KAJ8768894.1"/>
    </source>
</evidence>
<accession>A0AAV8TS45</accession>
<feature type="region of interest" description="Disordered" evidence="1">
    <location>
        <begin position="54"/>
        <end position="82"/>
    </location>
</feature>
<sequence>MSNGASNLRICLGLIKRYRSSYCNVENGNNVSSSSAAKFGRGYPMHQGLRLMSSSGSDGTYIKPETNLENDEKASPPPPAGPPVPRFNFPLWARWAIGSMLSLLLPFWSQKWQQLKRIEGEAEAVVDGVEKVAEVVERVATVAERVSEEVAEKLPEDGKLKEAALVLERVSKATVHDAQVAEEFIHKVDDIKRDLCDLEKMVEPVIEKLVPQNPEEK</sequence>